<comment type="catalytic activity">
    <reaction evidence="1">
        <text>ATP + protein L-histidine = ADP + protein N-phospho-L-histidine.</text>
        <dbReference type="EC" id="2.7.13.3"/>
    </reaction>
</comment>
<dbReference type="EC" id="2.7.13.3" evidence="2"/>
<dbReference type="Pfam" id="PF02518">
    <property type="entry name" value="HATPase_c"/>
    <property type="match status" value="1"/>
</dbReference>
<dbReference type="SMART" id="SM00387">
    <property type="entry name" value="HATPase_c"/>
    <property type="match status" value="1"/>
</dbReference>
<feature type="domain" description="Response regulatory" evidence="6">
    <location>
        <begin position="143"/>
        <end position="257"/>
    </location>
</feature>
<dbReference type="SMART" id="SM00388">
    <property type="entry name" value="HisKA"/>
    <property type="match status" value="1"/>
</dbReference>
<keyword evidence="7" id="KW-0418">Kinase</keyword>
<dbReference type="PANTHER" id="PTHR43547:SF2">
    <property type="entry name" value="HYBRID SIGNAL TRANSDUCTION HISTIDINE KINASE C"/>
    <property type="match status" value="1"/>
</dbReference>
<dbReference type="Gene3D" id="1.10.287.130">
    <property type="match status" value="1"/>
</dbReference>
<dbReference type="InterPro" id="IPR003594">
    <property type="entry name" value="HATPase_dom"/>
</dbReference>
<keyword evidence="3 4" id="KW-0597">Phosphoprotein</keyword>
<dbReference type="RefSeq" id="WP_052563393.1">
    <property type="nucleotide sequence ID" value="NZ_BAFN01000001.1"/>
</dbReference>
<dbReference type="InterPro" id="IPR001789">
    <property type="entry name" value="Sig_transdc_resp-reg_receiver"/>
</dbReference>
<dbReference type="PROSITE" id="PS50109">
    <property type="entry name" value="HIS_KIN"/>
    <property type="match status" value="1"/>
</dbReference>
<dbReference type="InterPro" id="IPR036097">
    <property type="entry name" value="HisK_dim/P_sf"/>
</dbReference>
<dbReference type="GO" id="GO:0016301">
    <property type="term" value="F:kinase activity"/>
    <property type="evidence" value="ECO:0007669"/>
    <property type="project" value="UniProtKB-KW"/>
</dbReference>
<keyword evidence="7" id="KW-0808">Transferase</keyword>
<keyword evidence="8" id="KW-1185">Reference proteome</keyword>
<comment type="caution">
    <text evidence="7">The sequence shown here is derived from an EMBL/GenBank/DDBJ whole genome shotgun (WGS) entry which is preliminary data.</text>
</comment>
<name>A0ABQ0JX38_9BACT</name>
<sequence>MMNSKILFATNRVEKYGNVSGYLEKKGGFSVIIANDGNEVLRHLDNHVPDFAILDVNLPVLDGFQLCKIMKSAVFRQCETVPVILLSETYGTYMASQLARSVGAYSILHAPFATEDLLLLIHNKLVHGRGTADNAGSLKYKAKVMIVNDDSDVVKQFEHRMGQEGYDVFVEEDAGRVIHAVEIGRPRILFLDCNMPKLNGPEILRWIKGRMPETIVIVMTDRGSEFLAIELMKAGANDYIISPFDIKSVSAICEDSFKKYDMDLTIKRLGEIELKLHSMVEGMVDGVILVDTHGKTTRVNGAGKEMLRYLDINRTDDGSLVSLNSVGIKEIYHEIFSKKQPYVSFEIHTKGDNEKHFVVVASPVNGVGGEKTGVIIVLRDVTREYQLQEQIIRSERLYAVSNLVAGAAHELNNPLAGIQLCTDLVLNDPSISEKAKKYLNRVQKEAEQIQSVIKSLLTLTGNYTLSKERVNTNEIIEEIVAQKANQFDYVAIKVAKLLDEKLPLVFVDKHQMRRVFLNIIENACTSMAGVRNERCLTIQTEGCKDTVKIMISDTGPGIPEEYLTKIFEPFFTAKNIKYAKGTGLGLSIAHSIVHQHNGRIYAKSKLGTGATFVIELPVP</sequence>
<dbReference type="PRINTS" id="PR00344">
    <property type="entry name" value="BCTRLSENSOR"/>
</dbReference>
<dbReference type="SUPFAM" id="SSF55874">
    <property type="entry name" value="ATPase domain of HSP90 chaperone/DNA topoisomerase II/histidine kinase"/>
    <property type="match status" value="1"/>
</dbReference>
<evidence type="ECO:0000313" key="8">
    <source>
        <dbReference type="Proteomes" id="UP000032309"/>
    </source>
</evidence>
<dbReference type="Gene3D" id="3.40.50.2300">
    <property type="match status" value="2"/>
</dbReference>
<dbReference type="InterPro" id="IPR036890">
    <property type="entry name" value="HATPase_C_sf"/>
</dbReference>
<dbReference type="SUPFAM" id="SSF55785">
    <property type="entry name" value="PYP-like sensor domain (PAS domain)"/>
    <property type="match status" value="1"/>
</dbReference>
<evidence type="ECO:0000259" key="6">
    <source>
        <dbReference type="PROSITE" id="PS50110"/>
    </source>
</evidence>
<dbReference type="InterPro" id="IPR000014">
    <property type="entry name" value="PAS"/>
</dbReference>
<organism evidence="7 8">
    <name type="scientific">Candidatus Brocadia sinica JPN1</name>
    <dbReference type="NCBI Taxonomy" id="1197129"/>
    <lineage>
        <taxon>Bacteria</taxon>
        <taxon>Pseudomonadati</taxon>
        <taxon>Planctomycetota</taxon>
        <taxon>Candidatus Brocadiia</taxon>
        <taxon>Candidatus Brocadiales</taxon>
        <taxon>Candidatus Brocadiaceae</taxon>
        <taxon>Candidatus Brocadia</taxon>
    </lineage>
</organism>
<dbReference type="SUPFAM" id="SSF52172">
    <property type="entry name" value="CheY-like"/>
    <property type="match status" value="2"/>
</dbReference>
<dbReference type="Proteomes" id="UP000032309">
    <property type="component" value="Unassembled WGS sequence"/>
</dbReference>
<gene>
    <name evidence="7" type="ORF">BROSI_A1854</name>
</gene>
<dbReference type="InterPro" id="IPR003661">
    <property type="entry name" value="HisK_dim/P_dom"/>
</dbReference>
<evidence type="ECO:0000313" key="7">
    <source>
        <dbReference type="EMBL" id="GAN33334.1"/>
    </source>
</evidence>
<dbReference type="Pfam" id="PF00989">
    <property type="entry name" value="PAS"/>
    <property type="match status" value="1"/>
</dbReference>
<protein>
    <recommendedName>
        <fullName evidence="2">histidine kinase</fullName>
        <ecNumber evidence="2">2.7.13.3</ecNumber>
    </recommendedName>
</protein>
<dbReference type="InterPro" id="IPR011006">
    <property type="entry name" value="CheY-like_superfamily"/>
</dbReference>
<dbReference type="EMBL" id="BAFN01000001">
    <property type="protein sequence ID" value="GAN33334.1"/>
    <property type="molecule type" value="Genomic_DNA"/>
</dbReference>
<evidence type="ECO:0000256" key="1">
    <source>
        <dbReference type="ARBA" id="ARBA00000085"/>
    </source>
</evidence>
<dbReference type="Pfam" id="PF00512">
    <property type="entry name" value="HisKA"/>
    <property type="match status" value="1"/>
</dbReference>
<reference evidence="8" key="1">
    <citation type="journal article" date="2015" name="Genome Announc.">
        <title>Draft Genome Sequence of an Anaerobic Ammonium-Oxidizing Bacterium, "Candidatus Brocadia sinica".</title>
        <authorList>
            <person name="Oshiki M."/>
            <person name="Shinyako-Hata K."/>
            <person name="Satoh H."/>
            <person name="Okabe S."/>
        </authorList>
    </citation>
    <scope>NUCLEOTIDE SEQUENCE [LARGE SCALE GENOMIC DNA]</scope>
    <source>
        <strain evidence="8">JPN1</strain>
    </source>
</reference>
<dbReference type="CDD" id="cd00130">
    <property type="entry name" value="PAS"/>
    <property type="match status" value="1"/>
</dbReference>
<feature type="domain" description="Response regulatory" evidence="6">
    <location>
        <begin position="5"/>
        <end position="125"/>
    </location>
</feature>
<dbReference type="InterPro" id="IPR035965">
    <property type="entry name" value="PAS-like_dom_sf"/>
</dbReference>
<accession>A0ABQ0JX38</accession>
<dbReference type="PROSITE" id="PS50110">
    <property type="entry name" value="RESPONSE_REGULATORY"/>
    <property type="match status" value="2"/>
</dbReference>
<dbReference type="PANTHER" id="PTHR43547">
    <property type="entry name" value="TWO-COMPONENT HISTIDINE KINASE"/>
    <property type="match status" value="1"/>
</dbReference>
<dbReference type="SMART" id="SM00448">
    <property type="entry name" value="REC"/>
    <property type="match status" value="2"/>
</dbReference>
<feature type="domain" description="Histidine kinase" evidence="5">
    <location>
        <begin position="406"/>
        <end position="619"/>
    </location>
</feature>
<feature type="modified residue" description="4-aspartylphosphate" evidence="4">
    <location>
        <position position="55"/>
    </location>
</feature>
<dbReference type="InterPro" id="IPR013767">
    <property type="entry name" value="PAS_fold"/>
</dbReference>
<evidence type="ECO:0000256" key="4">
    <source>
        <dbReference type="PROSITE-ProRule" id="PRU00169"/>
    </source>
</evidence>
<dbReference type="Pfam" id="PF00072">
    <property type="entry name" value="Response_reg"/>
    <property type="match status" value="2"/>
</dbReference>
<dbReference type="SUPFAM" id="SSF47384">
    <property type="entry name" value="Homodimeric domain of signal transducing histidine kinase"/>
    <property type="match status" value="1"/>
</dbReference>
<proteinExistence type="predicted"/>
<feature type="modified residue" description="4-aspartylphosphate" evidence="4">
    <location>
        <position position="192"/>
    </location>
</feature>
<evidence type="ECO:0000256" key="3">
    <source>
        <dbReference type="ARBA" id="ARBA00022553"/>
    </source>
</evidence>
<dbReference type="Gene3D" id="3.30.565.10">
    <property type="entry name" value="Histidine kinase-like ATPase, C-terminal domain"/>
    <property type="match status" value="1"/>
</dbReference>
<evidence type="ECO:0000259" key="5">
    <source>
        <dbReference type="PROSITE" id="PS50109"/>
    </source>
</evidence>
<dbReference type="InterPro" id="IPR005467">
    <property type="entry name" value="His_kinase_dom"/>
</dbReference>
<dbReference type="CDD" id="cd00075">
    <property type="entry name" value="HATPase"/>
    <property type="match status" value="1"/>
</dbReference>
<dbReference type="CDD" id="cd00082">
    <property type="entry name" value="HisKA"/>
    <property type="match status" value="1"/>
</dbReference>
<dbReference type="InterPro" id="IPR004358">
    <property type="entry name" value="Sig_transdc_His_kin-like_C"/>
</dbReference>
<evidence type="ECO:0000256" key="2">
    <source>
        <dbReference type="ARBA" id="ARBA00012438"/>
    </source>
</evidence>
<dbReference type="Gene3D" id="3.30.450.20">
    <property type="entry name" value="PAS domain"/>
    <property type="match status" value="1"/>
</dbReference>